<dbReference type="Gene3D" id="1.10.630.10">
    <property type="entry name" value="Cytochrome P450"/>
    <property type="match status" value="1"/>
</dbReference>
<dbReference type="Pfam" id="PF00067">
    <property type="entry name" value="p450"/>
    <property type="match status" value="1"/>
</dbReference>
<name>A0AAV5DQI9_ELECO</name>
<organism evidence="2 3">
    <name type="scientific">Eleusine coracana subsp. coracana</name>
    <dbReference type="NCBI Taxonomy" id="191504"/>
    <lineage>
        <taxon>Eukaryota</taxon>
        <taxon>Viridiplantae</taxon>
        <taxon>Streptophyta</taxon>
        <taxon>Embryophyta</taxon>
        <taxon>Tracheophyta</taxon>
        <taxon>Spermatophyta</taxon>
        <taxon>Magnoliopsida</taxon>
        <taxon>Liliopsida</taxon>
        <taxon>Poales</taxon>
        <taxon>Poaceae</taxon>
        <taxon>PACMAD clade</taxon>
        <taxon>Chloridoideae</taxon>
        <taxon>Cynodonteae</taxon>
        <taxon>Eleusininae</taxon>
        <taxon>Eleusine</taxon>
    </lineage>
</organism>
<dbReference type="PANTHER" id="PTHR47950:SF48">
    <property type="entry name" value="CYTOCHROME P450 FAMILY PROTEIN, EXPRESSED"/>
    <property type="match status" value="1"/>
</dbReference>
<comment type="similarity">
    <text evidence="1">Belongs to the cytochrome P450 family.</text>
</comment>
<dbReference type="AlphaFoldDB" id="A0AAV5DQI9"/>
<dbReference type="GO" id="GO:0004497">
    <property type="term" value="F:monooxygenase activity"/>
    <property type="evidence" value="ECO:0007669"/>
    <property type="project" value="InterPro"/>
</dbReference>
<dbReference type="SUPFAM" id="SSF48264">
    <property type="entry name" value="Cytochrome P450"/>
    <property type="match status" value="1"/>
</dbReference>
<evidence type="ECO:0000313" key="2">
    <source>
        <dbReference type="EMBL" id="GJN12813.1"/>
    </source>
</evidence>
<dbReference type="EMBL" id="BQKI01000025">
    <property type="protein sequence ID" value="GJN12813.1"/>
    <property type="molecule type" value="Genomic_DNA"/>
</dbReference>
<dbReference type="GO" id="GO:0005506">
    <property type="term" value="F:iron ion binding"/>
    <property type="evidence" value="ECO:0007669"/>
    <property type="project" value="InterPro"/>
</dbReference>
<gene>
    <name evidence="2" type="primary">ga31127</name>
    <name evidence="2" type="ORF">PR202_ga31127</name>
</gene>
<evidence type="ECO:0000256" key="1">
    <source>
        <dbReference type="ARBA" id="ARBA00010617"/>
    </source>
</evidence>
<dbReference type="PANTHER" id="PTHR47950">
    <property type="entry name" value="CYTOCHROME P450, FAMILY 76, SUBFAMILY C, POLYPEPTIDE 5-RELATED"/>
    <property type="match status" value="1"/>
</dbReference>
<dbReference type="GO" id="GO:0016705">
    <property type="term" value="F:oxidoreductase activity, acting on paired donors, with incorporation or reduction of molecular oxygen"/>
    <property type="evidence" value="ECO:0007669"/>
    <property type="project" value="InterPro"/>
</dbReference>
<comment type="caution">
    <text evidence="2">The sequence shown here is derived from an EMBL/GenBank/DDBJ whole genome shotgun (WGS) entry which is preliminary data.</text>
</comment>
<dbReference type="InterPro" id="IPR001128">
    <property type="entry name" value="Cyt_P450"/>
</dbReference>
<dbReference type="InterPro" id="IPR036396">
    <property type="entry name" value="Cyt_P450_sf"/>
</dbReference>
<evidence type="ECO:0000313" key="3">
    <source>
        <dbReference type="Proteomes" id="UP001054889"/>
    </source>
</evidence>
<reference evidence="2" key="2">
    <citation type="submission" date="2021-12" db="EMBL/GenBank/DDBJ databases">
        <title>Resequencing data analysis of finger millet.</title>
        <authorList>
            <person name="Hatakeyama M."/>
            <person name="Aluri S."/>
            <person name="Balachadran M.T."/>
            <person name="Sivarajan S.R."/>
            <person name="Poveda L."/>
            <person name="Shimizu-Inatsugi R."/>
            <person name="Schlapbach R."/>
            <person name="Sreeman S.M."/>
            <person name="Shimizu K.K."/>
        </authorList>
    </citation>
    <scope>NUCLEOTIDE SEQUENCE</scope>
</reference>
<proteinExistence type="inferred from homology"/>
<dbReference type="GO" id="GO:0020037">
    <property type="term" value="F:heme binding"/>
    <property type="evidence" value="ECO:0007669"/>
    <property type="project" value="InterPro"/>
</dbReference>
<reference evidence="2" key="1">
    <citation type="journal article" date="2018" name="DNA Res.">
        <title>Multiple hybrid de novo genome assembly of finger millet, an orphan allotetraploid crop.</title>
        <authorList>
            <person name="Hatakeyama M."/>
            <person name="Aluri S."/>
            <person name="Balachadran M.T."/>
            <person name="Sivarajan S.R."/>
            <person name="Patrignani A."/>
            <person name="Gruter S."/>
            <person name="Poveda L."/>
            <person name="Shimizu-Inatsugi R."/>
            <person name="Baeten J."/>
            <person name="Francoijs K.J."/>
            <person name="Nataraja K.N."/>
            <person name="Reddy Y.A.N."/>
            <person name="Phadnis S."/>
            <person name="Ravikumar R.L."/>
            <person name="Schlapbach R."/>
            <person name="Sreeman S.M."/>
            <person name="Shimizu K.K."/>
        </authorList>
    </citation>
    <scope>NUCLEOTIDE SEQUENCE</scope>
</reference>
<keyword evidence="3" id="KW-1185">Reference proteome</keyword>
<accession>A0AAV5DQI9</accession>
<protein>
    <submittedName>
        <fullName evidence="2">Uncharacterized protein</fullName>
    </submittedName>
</protein>
<sequence>MTSELFAPQCLDELQHLRREKVRDLVNHVMCLAGQGVAIDINCVAFTSSLNLISRTIFSCDVTELDDRSRFKEFKEVIAEIMKVAGSLNLSHFFPAIAAVDLLGRHRRCFNCCK</sequence>
<dbReference type="Proteomes" id="UP001054889">
    <property type="component" value="Unassembled WGS sequence"/>
</dbReference>